<dbReference type="GO" id="GO:0016887">
    <property type="term" value="F:ATP hydrolysis activity"/>
    <property type="evidence" value="ECO:0007669"/>
    <property type="project" value="InterPro"/>
</dbReference>
<dbReference type="SUPFAM" id="SSF52540">
    <property type="entry name" value="P-loop containing nucleoside triphosphate hydrolases"/>
    <property type="match status" value="1"/>
</dbReference>
<dbReference type="STRING" id="320778.ABT57_14365"/>
<evidence type="ECO:0000256" key="4">
    <source>
        <dbReference type="ARBA" id="ARBA00022496"/>
    </source>
</evidence>
<dbReference type="RefSeq" id="WP_047885912.1">
    <property type="nucleotide sequence ID" value="NZ_CP071326.1"/>
</dbReference>
<name>A0A0J1H8L6_9GAMM</name>
<dbReference type="CDD" id="cd03214">
    <property type="entry name" value="ABC_Iron-Siderophores_B12_Hemin"/>
    <property type="match status" value="1"/>
</dbReference>
<keyword evidence="5" id="KW-0547">Nucleotide-binding</keyword>
<evidence type="ECO:0000313" key="11">
    <source>
        <dbReference type="EMBL" id="KLV08019.1"/>
    </source>
</evidence>
<keyword evidence="2" id="KW-0813">Transport</keyword>
<dbReference type="GO" id="GO:0005524">
    <property type="term" value="F:ATP binding"/>
    <property type="evidence" value="ECO:0007669"/>
    <property type="project" value="UniProtKB-KW"/>
</dbReference>
<keyword evidence="3" id="KW-1003">Cell membrane</keyword>
<dbReference type="Proteomes" id="UP000035909">
    <property type="component" value="Unassembled WGS sequence"/>
</dbReference>
<dbReference type="InterPro" id="IPR051535">
    <property type="entry name" value="Siderophore_ABC-ATPase"/>
</dbReference>
<keyword evidence="6" id="KW-0067">ATP-binding</keyword>
<evidence type="ECO:0000256" key="1">
    <source>
        <dbReference type="ARBA" id="ARBA00004202"/>
    </source>
</evidence>
<dbReference type="PANTHER" id="PTHR42771:SF7">
    <property type="entry name" value="ABC-TYPE COBALAMIN_FE3+-SIDEROPHORES TRANSPORT SYSTEM, ATPASE COMPONENT"/>
    <property type="match status" value="1"/>
</dbReference>
<evidence type="ECO:0000259" key="10">
    <source>
        <dbReference type="PROSITE" id="PS50893"/>
    </source>
</evidence>
<protein>
    <submittedName>
        <fullName evidence="11">Ferrichrome ABC transporter</fullName>
    </submittedName>
</protein>
<dbReference type="PANTHER" id="PTHR42771">
    <property type="entry name" value="IRON(3+)-HYDROXAMATE IMPORT ATP-BINDING PROTEIN FHUC"/>
    <property type="match status" value="1"/>
</dbReference>
<gene>
    <name evidence="11" type="ORF">ABT57_14365</name>
</gene>
<evidence type="ECO:0000256" key="6">
    <source>
        <dbReference type="ARBA" id="ARBA00022840"/>
    </source>
</evidence>
<keyword evidence="7" id="KW-0408">Iron</keyword>
<dbReference type="InterPro" id="IPR003593">
    <property type="entry name" value="AAA+_ATPase"/>
</dbReference>
<dbReference type="AlphaFoldDB" id="A0A0J1H8L6"/>
<dbReference type="OrthoDB" id="6461291at2"/>
<feature type="domain" description="ABC transporter" evidence="10">
    <location>
        <begin position="4"/>
        <end position="237"/>
    </location>
</feature>
<accession>A0A0J1H8L6</accession>
<keyword evidence="9" id="KW-0472">Membrane</keyword>
<evidence type="ECO:0000256" key="3">
    <source>
        <dbReference type="ARBA" id="ARBA00022475"/>
    </source>
</evidence>
<keyword evidence="8" id="KW-0406">Ion transport</keyword>
<sequence>MITLTIEGVSVRFGRKTVLHDVTMGPLHSGKLSVLLGANAAGKSTLLRRIAGQLQGQGQVRVDGQPVCDWPEQHPSRPALVPQDIFTGTGLSVMEAILLSAKQGSGWRVREHELNAVTRLVEQLQLTALAGSELHTLSGGQRQLVSVAQALVRNPKVLLLDEPTSALDLQRQFELLTLLRQLAHQHGLCVLMTCHDINHVLRFADHVDVLHCGQIVASGEPRTVITPALLRQIYGIEASIEQSAQGYPYVVVLGTRVCATSAE</sequence>
<dbReference type="InterPro" id="IPR017871">
    <property type="entry name" value="ABC_transporter-like_CS"/>
</dbReference>
<comment type="subcellular location">
    <subcellularLocation>
        <location evidence="1">Cell membrane</location>
        <topology evidence="1">Peripheral membrane protein</topology>
    </subcellularLocation>
</comment>
<evidence type="ECO:0000313" key="12">
    <source>
        <dbReference type="Proteomes" id="UP000035909"/>
    </source>
</evidence>
<dbReference type="PROSITE" id="PS50893">
    <property type="entry name" value="ABC_TRANSPORTER_2"/>
    <property type="match status" value="1"/>
</dbReference>
<dbReference type="InterPro" id="IPR027417">
    <property type="entry name" value="P-loop_NTPase"/>
</dbReference>
<dbReference type="EMBL" id="LDOU01000015">
    <property type="protein sequence ID" value="KLV08019.1"/>
    <property type="molecule type" value="Genomic_DNA"/>
</dbReference>
<keyword evidence="4" id="KW-0410">Iron transport</keyword>
<evidence type="ECO:0000256" key="2">
    <source>
        <dbReference type="ARBA" id="ARBA00022448"/>
    </source>
</evidence>
<dbReference type="GO" id="GO:0005886">
    <property type="term" value="C:plasma membrane"/>
    <property type="evidence" value="ECO:0007669"/>
    <property type="project" value="UniProtKB-SubCell"/>
</dbReference>
<reference evidence="11 12" key="1">
    <citation type="submission" date="2015-05" db="EMBL/GenBank/DDBJ databases">
        <title>Photobacterium galathea sp. nov.</title>
        <authorList>
            <person name="Machado H."/>
            <person name="Gram L."/>
        </authorList>
    </citation>
    <scope>NUCLEOTIDE SEQUENCE [LARGE SCALE GENOMIC DNA]</scope>
    <source>
        <strain evidence="11 12">DSM 22954</strain>
    </source>
</reference>
<dbReference type="PROSITE" id="PS00211">
    <property type="entry name" value="ABC_TRANSPORTER_1"/>
    <property type="match status" value="1"/>
</dbReference>
<comment type="caution">
    <text evidence="11">The sequence shown here is derived from an EMBL/GenBank/DDBJ whole genome shotgun (WGS) entry which is preliminary data.</text>
</comment>
<proteinExistence type="predicted"/>
<dbReference type="Gene3D" id="3.40.50.300">
    <property type="entry name" value="P-loop containing nucleotide triphosphate hydrolases"/>
    <property type="match status" value="1"/>
</dbReference>
<evidence type="ECO:0000256" key="9">
    <source>
        <dbReference type="ARBA" id="ARBA00023136"/>
    </source>
</evidence>
<organism evidence="11 12">
    <name type="scientific">Photobacterium ganghwense</name>
    <dbReference type="NCBI Taxonomy" id="320778"/>
    <lineage>
        <taxon>Bacteria</taxon>
        <taxon>Pseudomonadati</taxon>
        <taxon>Pseudomonadota</taxon>
        <taxon>Gammaproteobacteria</taxon>
        <taxon>Vibrionales</taxon>
        <taxon>Vibrionaceae</taxon>
        <taxon>Photobacterium</taxon>
    </lineage>
</organism>
<evidence type="ECO:0000256" key="5">
    <source>
        <dbReference type="ARBA" id="ARBA00022741"/>
    </source>
</evidence>
<dbReference type="GO" id="GO:0006826">
    <property type="term" value="P:iron ion transport"/>
    <property type="evidence" value="ECO:0007669"/>
    <property type="project" value="UniProtKB-KW"/>
</dbReference>
<dbReference type="PATRIC" id="fig|320778.3.peg.3123"/>
<dbReference type="InterPro" id="IPR003439">
    <property type="entry name" value="ABC_transporter-like_ATP-bd"/>
</dbReference>
<keyword evidence="12" id="KW-1185">Reference proteome</keyword>
<dbReference type="Pfam" id="PF00005">
    <property type="entry name" value="ABC_tran"/>
    <property type="match status" value="1"/>
</dbReference>
<evidence type="ECO:0000256" key="7">
    <source>
        <dbReference type="ARBA" id="ARBA00023004"/>
    </source>
</evidence>
<dbReference type="SMART" id="SM00382">
    <property type="entry name" value="AAA"/>
    <property type="match status" value="1"/>
</dbReference>
<evidence type="ECO:0000256" key="8">
    <source>
        <dbReference type="ARBA" id="ARBA00023065"/>
    </source>
</evidence>